<evidence type="ECO:0000313" key="3">
    <source>
        <dbReference type="Proteomes" id="UP000315010"/>
    </source>
</evidence>
<keyword evidence="3" id="KW-1185">Reference proteome</keyword>
<feature type="compositionally biased region" description="Polar residues" evidence="1">
    <location>
        <begin position="26"/>
        <end position="39"/>
    </location>
</feature>
<protein>
    <submittedName>
        <fullName evidence="2">Uncharacterized protein</fullName>
    </submittedName>
</protein>
<dbReference type="EMBL" id="SJPJ01000001">
    <property type="protein sequence ID" value="TWT80894.1"/>
    <property type="molecule type" value="Genomic_DNA"/>
</dbReference>
<reference evidence="2 3" key="1">
    <citation type="submission" date="2019-02" db="EMBL/GenBank/DDBJ databases">
        <title>Deep-cultivation of Planctomycetes and their phenomic and genomic characterization uncovers novel biology.</title>
        <authorList>
            <person name="Wiegand S."/>
            <person name="Jogler M."/>
            <person name="Boedeker C."/>
            <person name="Pinto D."/>
            <person name="Vollmers J."/>
            <person name="Rivas-Marin E."/>
            <person name="Kohn T."/>
            <person name="Peeters S.H."/>
            <person name="Heuer A."/>
            <person name="Rast P."/>
            <person name="Oberbeckmann S."/>
            <person name="Bunk B."/>
            <person name="Jeske O."/>
            <person name="Meyerdierks A."/>
            <person name="Storesund J.E."/>
            <person name="Kallscheuer N."/>
            <person name="Luecker S."/>
            <person name="Lage O.M."/>
            <person name="Pohl T."/>
            <person name="Merkel B.J."/>
            <person name="Hornburger P."/>
            <person name="Mueller R.-W."/>
            <person name="Bruemmer F."/>
            <person name="Labrenz M."/>
            <person name="Spormann A.M."/>
            <person name="Op Den Camp H."/>
            <person name="Overmann J."/>
            <person name="Amann R."/>
            <person name="Jetten M.S.M."/>
            <person name="Mascher T."/>
            <person name="Medema M.H."/>
            <person name="Devos D.P."/>
            <person name="Kaster A.-K."/>
            <person name="Ovreas L."/>
            <person name="Rohde M."/>
            <person name="Galperin M.Y."/>
            <person name="Jogler C."/>
        </authorList>
    </citation>
    <scope>NUCLEOTIDE SEQUENCE [LARGE SCALE GENOMIC DNA]</scope>
    <source>
        <strain evidence="2 3">CA13</strain>
    </source>
</reference>
<dbReference type="RefSeq" id="WP_419194175.1">
    <property type="nucleotide sequence ID" value="NZ_SJPJ01000001.1"/>
</dbReference>
<evidence type="ECO:0000313" key="2">
    <source>
        <dbReference type="EMBL" id="TWT80894.1"/>
    </source>
</evidence>
<feature type="compositionally biased region" description="Pro residues" evidence="1">
    <location>
        <begin position="1"/>
        <end position="11"/>
    </location>
</feature>
<evidence type="ECO:0000256" key="1">
    <source>
        <dbReference type="SAM" id="MobiDB-lite"/>
    </source>
</evidence>
<accession>A0A5C5Z0Q6</accession>
<sequence length="173" mass="18691">MSHPDPPPSQPPQEGEPSKEGEHGSDQMTPETEATSSPIDGSPAEDETLGGAAIEDLERELNRLQRSIRLAIQSHLQKLAGRSFGSLEQNQQMAQSVHSLLDGHGLRVRCCECGHPAILRVSPRAGIEHGAFVFDHTIESRRTFHGGRSVMPELRLVAKPARKKPSAGKKAAG</sequence>
<feature type="region of interest" description="Disordered" evidence="1">
    <location>
        <begin position="1"/>
        <end position="47"/>
    </location>
</feature>
<gene>
    <name evidence="2" type="ORF">CA13_23400</name>
</gene>
<proteinExistence type="predicted"/>
<comment type="caution">
    <text evidence="2">The sequence shown here is derived from an EMBL/GenBank/DDBJ whole genome shotgun (WGS) entry which is preliminary data.</text>
</comment>
<feature type="compositionally biased region" description="Basic and acidic residues" evidence="1">
    <location>
        <begin position="16"/>
        <end position="25"/>
    </location>
</feature>
<dbReference type="Proteomes" id="UP000315010">
    <property type="component" value="Unassembled WGS sequence"/>
</dbReference>
<dbReference type="AlphaFoldDB" id="A0A5C5Z0Q6"/>
<name>A0A5C5Z0Q6_9BACT</name>
<organism evidence="2 3">
    <name type="scientific">Novipirellula herctigrandis</name>
    <dbReference type="NCBI Taxonomy" id="2527986"/>
    <lineage>
        <taxon>Bacteria</taxon>
        <taxon>Pseudomonadati</taxon>
        <taxon>Planctomycetota</taxon>
        <taxon>Planctomycetia</taxon>
        <taxon>Pirellulales</taxon>
        <taxon>Pirellulaceae</taxon>
        <taxon>Novipirellula</taxon>
    </lineage>
</organism>